<comment type="caution">
    <text evidence="3">The sequence shown here is derived from an EMBL/GenBank/DDBJ whole genome shotgun (WGS) entry which is preliminary data.</text>
</comment>
<dbReference type="Proteomes" id="UP000319663">
    <property type="component" value="Unassembled WGS sequence"/>
</dbReference>
<feature type="region of interest" description="Disordered" evidence="2">
    <location>
        <begin position="962"/>
        <end position="1149"/>
    </location>
</feature>
<feature type="region of interest" description="Disordered" evidence="2">
    <location>
        <begin position="236"/>
        <end position="265"/>
    </location>
</feature>
<dbReference type="AlphaFoldDB" id="A0A507QXZ2"/>
<dbReference type="SUPFAM" id="SSF48371">
    <property type="entry name" value="ARM repeat"/>
    <property type="match status" value="1"/>
</dbReference>
<feature type="region of interest" description="Disordered" evidence="2">
    <location>
        <begin position="830"/>
        <end position="905"/>
    </location>
</feature>
<accession>A0A507QXZ2</accession>
<feature type="compositionally biased region" description="Gly residues" evidence="2">
    <location>
        <begin position="1136"/>
        <end position="1149"/>
    </location>
</feature>
<feature type="compositionally biased region" description="Polar residues" evidence="2">
    <location>
        <begin position="1114"/>
        <end position="1123"/>
    </location>
</feature>
<dbReference type="GO" id="GO:0005886">
    <property type="term" value="C:plasma membrane"/>
    <property type="evidence" value="ECO:0007669"/>
    <property type="project" value="TreeGrafter"/>
</dbReference>
<evidence type="ECO:0000256" key="2">
    <source>
        <dbReference type="SAM" id="MobiDB-lite"/>
    </source>
</evidence>
<dbReference type="PANTHER" id="PTHR47766:SF1">
    <property type="entry name" value="PROTEIN EFR3"/>
    <property type="match status" value="1"/>
</dbReference>
<dbReference type="STRING" id="5098.A0A507QXZ2"/>
<evidence type="ECO:0000313" key="3">
    <source>
        <dbReference type="EMBL" id="TQB73441.1"/>
    </source>
</evidence>
<feature type="compositionally biased region" description="Basic and acidic residues" evidence="2">
    <location>
        <begin position="1096"/>
        <end position="1105"/>
    </location>
</feature>
<feature type="region of interest" description="Disordered" evidence="2">
    <location>
        <begin position="464"/>
        <end position="485"/>
    </location>
</feature>
<feature type="compositionally biased region" description="Polar residues" evidence="2">
    <location>
        <begin position="980"/>
        <end position="991"/>
    </location>
</feature>
<feature type="compositionally biased region" description="Low complexity" evidence="2">
    <location>
        <begin position="774"/>
        <end position="785"/>
    </location>
</feature>
<dbReference type="PANTHER" id="PTHR47766">
    <property type="entry name" value="PROTEIN EFR3"/>
    <property type="match status" value="1"/>
</dbReference>
<feature type="compositionally biased region" description="Polar residues" evidence="2">
    <location>
        <begin position="891"/>
        <end position="904"/>
    </location>
</feature>
<gene>
    <name evidence="3" type="primary">EFR3</name>
    <name evidence="3" type="ORF">MPDQ_005842</name>
</gene>
<feature type="compositionally biased region" description="Low complexity" evidence="2">
    <location>
        <begin position="935"/>
        <end position="949"/>
    </location>
</feature>
<proteinExistence type="inferred from homology"/>
<organism evidence="3 4">
    <name type="scientific">Monascus purpureus</name>
    <name type="common">Red mold</name>
    <name type="synonym">Monascus anka</name>
    <dbReference type="NCBI Taxonomy" id="5098"/>
    <lineage>
        <taxon>Eukaryota</taxon>
        <taxon>Fungi</taxon>
        <taxon>Dikarya</taxon>
        <taxon>Ascomycota</taxon>
        <taxon>Pezizomycotina</taxon>
        <taxon>Eurotiomycetes</taxon>
        <taxon>Eurotiomycetidae</taxon>
        <taxon>Eurotiales</taxon>
        <taxon>Aspergillaceae</taxon>
        <taxon>Monascus</taxon>
    </lineage>
</organism>
<evidence type="ECO:0000313" key="4">
    <source>
        <dbReference type="Proteomes" id="UP000319663"/>
    </source>
</evidence>
<feature type="compositionally biased region" description="Polar residues" evidence="2">
    <location>
        <begin position="830"/>
        <end position="848"/>
    </location>
</feature>
<dbReference type="EMBL" id="VIFY01000044">
    <property type="protein sequence ID" value="TQB73441.1"/>
    <property type="molecule type" value="Genomic_DNA"/>
</dbReference>
<dbReference type="InterPro" id="IPR039786">
    <property type="entry name" value="EFR3"/>
</dbReference>
<feature type="region of interest" description="Disordered" evidence="2">
    <location>
        <begin position="772"/>
        <end position="800"/>
    </location>
</feature>
<evidence type="ECO:0000256" key="1">
    <source>
        <dbReference type="ARBA" id="ARBA00010216"/>
    </source>
</evidence>
<name>A0A507QXZ2_MONPU</name>
<dbReference type="InterPro" id="IPR016024">
    <property type="entry name" value="ARM-type_fold"/>
</dbReference>
<keyword evidence="4" id="KW-1185">Reference proteome</keyword>
<feature type="compositionally biased region" description="Low complexity" evidence="2">
    <location>
        <begin position="859"/>
        <end position="869"/>
    </location>
</feature>
<sequence length="1149" mass="125871">MDTMRQSCRPKHQVLILKCYPKYQKGVQEVKPNSSELSYLLYYASTRRSKLTKVGAFLEKRAARDVWRRRLGNVQVTLQILSALIEKVPRDLPIYARSVLTVIESVLRSNEISIVEDSISTFETFCRYQDTASLAAEGDFATHYREVVQLYAEFADPNPSVQARAPLSPQVAIRWRNAGLRAIMGVVGPGGLSDGEDLLRIVLPVILKNLYTGEDDILVSLQLQLQSLENKEFDEVQQLRKSSTSSPPAEKPDGDPALASQTAADADRKADMEARLLALRCLERIVVSGSTRGQIRAVTTIVLQFITSKSPLPDGDRGLAPELNSRGNWATSLIELVAKWCPVQIRFVIGVTAMEELLNTDPADLERSSTLACMVDWLLKSPVNMIGLSVMDVLLGLLQFTLRQLKPQQSMNGHVSEKYRSPGAAQSQLLALLEQCIGSLATHIYYGDQVADMIRAILVRVQNPGSPESPPTSTPDAQPGSLETGSNSATIIQKESRFNFPSARVTALKAVKNILVVANLRRFVVAGGVESRKRVGVYVWEGTQWLLHVSDQDVRYAYVDAFLTWLNLETKNDTRLLKTDMEKHPKLLRKREMSDIMETPGTRAVPANPEKAQANCLRLFHLTIYEVALESPTKASEFALLHLVLVGLIEHLGVNAIRFGLPMILRLQDDMASVGTLAAIVNIGSLVYGYLLALCERFELNHSRIGMEINNEIEKRKRKGVWLEEIHLPPLSLDKIVPGVETQINGSAPGNANTLTPFRSADELVRQMEQAYVSGTRGSQSPSGSSRRDSTAPILSRAVTGNETRGFPAAIKEQMLSSWSKEACMAAIESDSTTTKSGSRNETLTIRNRAQENGAMNGSISSRMSSHRSVPGVYVSDTANGRRNSRRMSLPNDSGSLTYSSSRDSPVRFDELRRALAVNRDSKPRRLSPLRGRLDPSTKSIISSSSESMVSGAYSLSELGETQSLEDGETPKASAIRLPSNGTQADQFTNDIDSEDDIPPVPPIPASLTNIPGGYPSDTGLPQSYMGRPVTAPSPAHQRRPSRSSMKGKLSGLSTPRPTTLSKRRSLSSTKVTATDNEADVTSPPNGLQGEGEGTLEPRERDELQKLLNGFLSPRSNGTTNGDSAYLPVPQHLGFRGRGQGGGIGRPPY</sequence>
<dbReference type="GO" id="GO:0072659">
    <property type="term" value="P:protein localization to plasma membrane"/>
    <property type="evidence" value="ECO:0007669"/>
    <property type="project" value="InterPro"/>
</dbReference>
<feature type="region of interest" description="Disordered" evidence="2">
    <location>
        <begin position="920"/>
        <end position="949"/>
    </location>
</feature>
<dbReference type="InterPro" id="IPR049150">
    <property type="entry name" value="EFR3_HEAT-like_rpt"/>
</dbReference>
<dbReference type="Pfam" id="PF21072">
    <property type="entry name" value="EFR3"/>
    <property type="match status" value="2"/>
</dbReference>
<dbReference type="OrthoDB" id="19232at2759"/>
<comment type="similarity">
    <text evidence="1">Belongs to the EFR3 family.</text>
</comment>
<reference evidence="3 4" key="1">
    <citation type="submission" date="2019-06" db="EMBL/GenBank/DDBJ databases">
        <title>Wine fermentation using esterase from Monascus purpureus.</title>
        <authorList>
            <person name="Geng C."/>
            <person name="Zhang Y."/>
        </authorList>
    </citation>
    <scope>NUCLEOTIDE SEQUENCE [LARGE SCALE GENOMIC DNA]</scope>
    <source>
        <strain evidence="3">HQ1</strain>
    </source>
</reference>
<protein>
    <submittedName>
        <fullName evidence="3">Plasma membrane localization protein</fullName>
    </submittedName>
</protein>